<keyword evidence="1" id="KW-1133">Transmembrane helix</keyword>
<evidence type="ECO:0000313" key="2">
    <source>
        <dbReference type="EMBL" id="BCQ06541.1"/>
    </source>
</evidence>
<proteinExistence type="predicted"/>
<gene>
    <name evidence="2" type="primary">atpI</name>
</gene>
<keyword evidence="1" id="KW-0812">Transmembrane</keyword>
<accession>A0A7R7YP98</accession>
<keyword evidence="2" id="KW-0934">Plastid</keyword>
<evidence type="ECO:0000256" key="1">
    <source>
        <dbReference type="SAM" id="Phobius"/>
    </source>
</evidence>
<reference evidence="2" key="1">
    <citation type="submission" date="2021-01" db="EMBL/GenBank/DDBJ databases">
        <title>Organellar DNAs of a non-photosynthetic diatom.</title>
        <authorList>
            <person name="Kamikawa R."/>
            <person name="Tanizawa Y."/>
        </authorList>
    </citation>
    <scope>NUCLEOTIDE SEQUENCE</scope>
    <source>
        <strain evidence="2">NIES-4239</strain>
    </source>
</reference>
<dbReference type="EMBL" id="LC600867">
    <property type="protein sequence ID" value="BCQ06541.1"/>
    <property type="molecule type" value="Genomic_DNA"/>
</dbReference>
<protein>
    <submittedName>
        <fullName evidence="2">ATP synthase CF0 B chain subunit I</fullName>
    </submittedName>
</protein>
<sequence length="144" mass="17587">MLVINVFNIYLNIIKLGIINNFLFCLLVGYLINTFFSTILRQRQFIIIKNIKKSEIYYTKTFFLFHKIKNIFSQKNIFFIKIQKEIFNIRKIFIKNRVIIIKFSLNFYLMKIIQLFKLKKTKFILHITDKINYLILKDLHSKIH</sequence>
<feature type="transmembrane region" description="Helical" evidence="1">
    <location>
        <begin position="18"/>
        <end position="40"/>
    </location>
</feature>
<geneLocation type="plastid" evidence="2"/>
<organism evidence="2">
    <name type="scientific">Nitzschia putrida</name>
    <dbReference type="NCBI Taxonomy" id="2742595"/>
    <lineage>
        <taxon>Eukaryota</taxon>
        <taxon>Sar</taxon>
        <taxon>Stramenopiles</taxon>
        <taxon>Ochrophyta</taxon>
        <taxon>Bacillariophyta</taxon>
        <taxon>Bacillariophyceae</taxon>
        <taxon>Bacillariophycidae</taxon>
        <taxon>Bacillariales</taxon>
        <taxon>Bacillariaceae</taxon>
        <taxon>Nitzschia</taxon>
    </lineage>
</organism>
<name>A0A7R7YP98_9STRA</name>
<keyword evidence="1" id="KW-0472">Membrane</keyword>
<dbReference type="AlphaFoldDB" id="A0A7R7YP98"/>